<keyword evidence="6" id="KW-1185">Reference proteome</keyword>
<dbReference type="InterPro" id="IPR000569">
    <property type="entry name" value="HECT_dom"/>
</dbReference>
<evidence type="ECO:0000256" key="3">
    <source>
        <dbReference type="PROSITE-ProRule" id="PRU00104"/>
    </source>
</evidence>
<dbReference type="AlphaFoldDB" id="A0A8C0IKF9"/>
<proteinExistence type="predicted"/>
<name>A0A8C0IKF9_CHEAB</name>
<dbReference type="PANTHER" id="PTHR46654:SF1">
    <property type="entry name" value="E3 UBIQUITIN-PROTEIN LIGASE HECTD3"/>
    <property type="match status" value="1"/>
</dbReference>
<keyword evidence="1" id="KW-0808">Transferase</keyword>
<dbReference type="SUPFAM" id="SSF56204">
    <property type="entry name" value="Hect, E3 ligase catalytic domain"/>
    <property type="match status" value="1"/>
</dbReference>
<comment type="caution">
    <text evidence="3">Lacks conserved residue(s) required for the propagation of feature annotation.</text>
</comment>
<dbReference type="Gene3D" id="3.90.1750.10">
    <property type="entry name" value="Hect, E3 ligase catalytic domains"/>
    <property type="match status" value="1"/>
</dbReference>
<sequence>MQISNPNVTLKLNLAHNFPLSLNLAEPVWKQLAGMNLTIADLSEVSMQFLIIDLATSEEFEAMSLPFTVPNASGQDIQLSSKYTHITLDNRAEYVRLAINYRLHEFDEQVAAVREGMARVVPVPLLSLFTGYELETMVCGSPDIPLHLLKSVATYKGIEPTASLIQWFWEVMESFSNTERSLFLRFVWGRTRLPRTIADFRGRDFVIQVSSHPFSFDFIALGIFQAV</sequence>
<dbReference type="Proteomes" id="UP000694404">
    <property type="component" value="Unplaced"/>
</dbReference>
<dbReference type="Gene3D" id="3.30.2160.10">
    <property type="entry name" value="Hect, E3 ligase catalytic domain"/>
    <property type="match status" value="1"/>
</dbReference>
<reference evidence="5" key="2">
    <citation type="submission" date="2025-09" db="UniProtKB">
        <authorList>
            <consortium name="Ensembl"/>
        </authorList>
    </citation>
    <scope>IDENTIFICATION</scope>
</reference>
<dbReference type="SMART" id="SM00119">
    <property type="entry name" value="HECTc"/>
    <property type="match status" value="1"/>
</dbReference>
<accession>A0A8C0IKF9</accession>
<dbReference type="GeneTree" id="ENSGT00940000154975"/>
<evidence type="ECO:0000259" key="4">
    <source>
        <dbReference type="PROSITE" id="PS50237"/>
    </source>
</evidence>
<evidence type="ECO:0000256" key="1">
    <source>
        <dbReference type="ARBA" id="ARBA00022679"/>
    </source>
</evidence>
<dbReference type="Ensembl" id="ENSCABT00000002978.1">
    <property type="protein sequence ID" value="ENSCABP00000002753.1"/>
    <property type="gene ID" value="ENSCABG00000002127.1"/>
</dbReference>
<evidence type="ECO:0000313" key="5">
    <source>
        <dbReference type="Ensembl" id="ENSCABP00000002753.1"/>
    </source>
</evidence>
<dbReference type="Gene3D" id="3.30.2410.10">
    <property type="entry name" value="Hect, E3 ligase catalytic domain"/>
    <property type="match status" value="1"/>
</dbReference>
<dbReference type="InterPro" id="IPR042469">
    <property type="entry name" value="HECTD3"/>
</dbReference>
<protein>
    <recommendedName>
        <fullName evidence="4">HECT domain-containing protein</fullName>
    </recommendedName>
</protein>
<keyword evidence="2 3" id="KW-0833">Ubl conjugation pathway</keyword>
<dbReference type="PANTHER" id="PTHR46654">
    <property type="entry name" value="E3 UBIQUITIN-PROTEIN LIGASE HECTD3"/>
    <property type="match status" value="1"/>
</dbReference>
<dbReference type="Pfam" id="PF00632">
    <property type="entry name" value="HECT"/>
    <property type="match status" value="1"/>
</dbReference>
<evidence type="ECO:0000313" key="6">
    <source>
        <dbReference type="Proteomes" id="UP000694404"/>
    </source>
</evidence>
<dbReference type="GO" id="GO:0004842">
    <property type="term" value="F:ubiquitin-protein transferase activity"/>
    <property type="evidence" value="ECO:0007669"/>
    <property type="project" value="InterPro"/>
</dbReference>
<dbReference type="InterPro" id="IPR035983">
    <property type="entry name" value="Hect_E3_ubiquitin_ligase"/>
</dbReference>
<feature type="domain" description="HECT" evidence="4">
    <location>
        <begin position="86"/>
        <end position="194"/>
    </location>
</feature>
<organism evidence="5 6">
    <name type="scientific">Chelonoidis abingdonii</name>
    <name type="common">Abingdon island giant tortoise</name>
    <name type="synonym">Testudo abingdonii</name>
    <dbReference type="NCBI Taxonomy" id="106734"/>
    <lineage>
        <taxon>Eukaryota</taxon>
        <taxon>Metazoa</taxon>
        <taxon>Chordata</taxon>
        <taxon>Craniata</taxon>
        <taxon>Vertebrata</taxon>
        <taxon>Euteleostomi</taxon>
        <taxon>Archelosauria</taxon>
        <taxon>Testudinata</taxon>
        <taxon>Testudines</taxon>
        <taxon>Cryptodira</taxon>
        <taxon>Durocryptodira</taxon>
        <taxon>Testudinoidea</taxon>
        <taxon>Testudinidae</taxon>
        <taxon>Chelonoidis</taxon>
    </lineage>
</organism>
<reference evidence="5" key="1">
    <citation type="submission" date="2025-08" db="UniProtKB">
        <authorList>
            <consortium name="Ensembl"/>
        </authorList>
    </citation>
    <scope>IDENTIFICATION</scope>
</reference>
<evidence type="ECO:0000256" key="2">
    <source>
        <dbReference type="ARBA" id="ARBA00022786"/>
    </source>
</evidence>
<dbReference type="PROSITE" id="PS50237">
    <property type="entry name" value="HECT"/>
    <property type="match status" value="1"/>
</dbReference>